<proteinExistence type="predicted"/>
<organism evidence="1">
    <name type="scientific">Lepeophtheirus salmonis</name>
    <name type="common">Salmon louse</name>
    <name type="synonym">Caligus salmonis</name>
    <dbReference type="NCBI Taxonomy" id="72036"/>
    <lineage>
        <taxon>Eukaryota</taxon>
        <taxon>Metazoa</taxon>
        <taxon>Ecdysozoa</taxon>
        <taxon>Arthropoda</taxon>
        <taxon>Crustacea</taxon>
        <taxon>Multicrustacea</taxon>
        <taxon>Hexanauplia</taxon>
        <taxon>Copepoda</taxon>
        <taxon>Siphonostomatoida</taxon>
        <taxon>Caligidae</taxon>
        <taxon>Lepeophtheirus</taxon>
    </lineage>
</organism>
<reference evidence="1" key="1">
    <citation type="submission" date="2014-05" db="EMBL/GenBank/DDBJ databases">
        <authorList>
            <person name="Chronopoulou M."/>
        </authorList>
    </citation>
    <scope>NUCLEOTIDE SEQUENCE</scope>
    <source>
        <tissue evidence="1">Whole organism</tissue>
    </source>
</reference>
<protein>
    <submittedName>
        <fullName evidence="1">Uncharacterized protein</fullName>
    </submittedName>
</protein>
<sequence length="47" mass="5559">MLHNCRKSSKKKGNLRPHLANLKESFVSQYRKRPLRGLLTNNHIPYL</sequence>
<evidence type="ECO:0000313" key="1">
    <source>
        <dbReference type="EMBL" id="CDW33772.1"/>
    </source>
</evidence>
<accession>A0A0K2U765</accession>
<dbReference type="AlphaFoldDB" id="A0A0K2U765"/>
<dbReference type="EMBL" id="HACA01016411">
    <property type="protein sequence ID" value="CDW33772.1"/>
    <property type="molecule type" value="Transcribed_RNA"/>
</dbReference>
<name>A0A0K2U765_LEPSM</name>